<gene>
    <name evidence="4" type="ORF">URODEC1_LOCUS702</name>
</gene>
<feature type="compositionally biased region" description="Acidic residues" evidence="2">
    <location>
        <begin position="1"/>
        <end position="10"/>
    </location>
</feature>
<dbReference type="Proteomes" id="UP001497457">
    <property type="component" value="Chromosome 1b"/>
</dbReference>
<evidence type="ECO:0000256" key="1">
    <source>
        <dbReference type="SAM" id="Coils"/>
    </source>
</evidence>
<feature type="region of interest" description="Disordered" evidence="2">
    <location>
        <begin position="1"/>
        <end position="31"/>
    </location>
</feature>
<name>A0ABC8V8A8_9POAL</name>
<feature type="domain" description="No apical meristem-associated C-terminal" evidence="3">
    <location>
        <begin position="162"/>
        <end position="355"/>
    </location>
</feature>
<reference evidence="4 5" key="2">
    <citation type="submission" date="2024-10" db="EMBL/GenBank/DDBJ databases">
        <authorList>
            <person name="Ryan C."/>
        </authorList>
    </citation>
    <scope>NUCLEOTIDE SEQUENCE [LARGE SCALE GENOMIC DNA]</scope>
</reference>
<dbReference type="PANTHER" id="PTHR45125">
    <property type="entry name" value="F21J9.4-RELATED"/>
    <property type="match status" value="1"/>
</dbReference>
<protein>
    <recommendedName>
        <fullName evidence="3">No apical meristem-associated C-terminal domain-containing protein</fullName>
    </recommendedName>
</protein>
<sequence>MAAQEQEMENWDPFVDTNVDNSEPELDTDDFQLGSLPVQQPIVEASAPVKGNKKKSKKFSEKEDLLLVSAWLEISMDPIQSIDQTRATYWQRIHDYYHEHKDFTSDRNISSLSHRWGIISASVSLFCGWYNQVQHKNQSGVTEQDKIQEACASYKAADRHNKSFVLLHCWNMLRHTQKWLALPMNNKRQKTSSNASPRSCTPGTNESHHADEEEGPCHTSPRKERPDGKKKEKARRGKNPVYDGQTFYMEAMENIWAKKEKVEELKEIKKKERNDMRLAVEARRLELKNEVENKKLELMQEVENKKLELKQQAENRKLQELALKQRLDDEKIINMDLRGMSELQQKFYMDKQEEIITRRYGSGAS</sequence>
<proteinExistence type="predicted"/>
<feature type="compositionally biased region" description="Polar residues" evidence="2">
    <location>
        <begin position="191"/>
        <end position="205"/>
    </location>
</feature>
<keyword evidence="5" id="KW-1185">Reference proteome</keyword>
<dbReference type="PANTHER" id="PTHR45125:SF51">
    <property type="entry name" value="F21J9.4-RELATED"/>
    <property type="match status" value="1"/>
</dbReference>
<keyword evidence="1" id="KW-0175">Coiled coil</keyword>
<feature type="compositionally biased region" description="Basic and acidic residues" evidence="2">
    <location>
        <begin position="221"/>
        <end position="230"/>
    </location>
</feature>
<dbReference type="Pfam" id="PF14303">
    <property type="entry name" value="NAM-associated"/>
    <property type="match status" value="1"/>
</dbReference>
<accession>A0ABC8V8A8</accession>
<feature type="region of interest" description="Disordered" evidence="2">
    <location>
        <begin position="186"/>
        <end position="241"/>
    </location>
</feature>
<dbReference type="InterPro" id="IPR029466">
    <property type="entry name" value="NAM-associated_C"/>
</dbReference>
<reference evidence="5" key="1">
    <citation type="submission" date="2024-06" db="EMBL/GenBank/DDBJ databases">
        <authorList>
            <person name="Ryan C."/>
        </authorList>
    </citation>
    <scope>NUCLEOTIDE SEQUENCE [LARGE SCALE GENOMIC DNA]</scope>
</reference>
<evidence type="ECO:0000313" key="4">
    <source>
        <dbReference type="EMBL" id="CAL4885713.1"/>
    </source>
</evidence>
<evidence type="ECO:0000259" key="3">
    <source>
        <dbReference type="Pfam" id="PF14303"/>
    </source>
</evidence>
<feature type="coiled-coil region" evidence="1">
    <location>
        <begin position="262"/>
        <end position="330"/>
    </location>
</feature>
<organism evidence="4 5">
    <name type="scientific">Urochloa decumbens</name>
    <dbReference type="NCBI Taxonomy" id="240449"/>
    <lineage>
        <taxon>Eukaryota</taxon>
        <taxon>Viridiplantae</taxon>
        <taxon>Streptophyta</taxon>
        <taxon>Embryophyta</taxon>
        <taxon>Tracheophyta</taxon>
        <taxon>Spermatophyta</taxon>
        <taxon>Magnoliopsida</taxon>
        <taxon>Liliopsida</taxon>
        <taxon>Poales</taxon>
        <taxon>Poaceae</taxon>
        <taxon>PACMAD clade</taxon>
        <taxon>Panicoideae</taxon>
        <taxon>Panicodae</taxon>
        <taxon>Paniceae</taxon>
        <taxon>Melinidinae</taxon>
        <taxon>Urochloa</taxon>
    </lineage>
</organism>
<evidence type="ECO:0000256" key="2">
    <source>
        <dbReference type="SAM" id="MobiDB-lite"/>
    </source>
</evidence>
<evidence type="ECO:0000313" key="5">
    <source>
        <dbReference type="Proteomes" id="UP001497457"/>
    </source>
</evidence>
<dbReference type="AlphaFoldDB" id="A0ABC8V8A8"/>
<dbReference type="EMBL" id="OZ075111">
    <property type="protein sequence ID" value="CAL4885713.1"/>
    <property type="molecule type" value="Genomic_DNA"/>
</dbReference>